<dbReference type="EMBL" id="CM056741">
    <property type="protein sequence ID" value="KAJ8684456.1"/>
    <property type="molecule type" value="Genomic_DNA"/>
</dbReference>
<reference evidence="1" key="1">
    <citation type="submission" date="2023-04" db="EMBL/GenBank/DDBJ databases">
        <title>A chromosome-level genome assembly of the parasitoid wasp Eretmocerus hayati.</title>
        <authorList>
            <person name="Zhong Y."/>
            <person name="Liu S."/>
            <person name="Liu Y."/>
        </authorList>
    </citation>
    <scope>NUCLEOTIDE SEQUENCE</scope>
    <source>
        <strain evidence="1">ZJU_SS_LIU_2023</strain>
    </source>
</reference>
<proteinExistence type="predicted"/>
<keyword evidence="2" id="KW-1185">Reference proteome</keyword>
<gene>
    <name evidence="1" type="ORF">QAD02_020248</name>
</gene>
<accession>A0ACC2PLU8</accession>
<sequence>MSVREPRMLAGTSDGVERWLTGRAKRAKYIHARSRYLREALMKRVRVMSCADRSQPVCLLGEGGAPEPGQKRQRWHSGSRTVGCTFTCITIRGQSDAYLTCTGPPALVSSWEREEDRRPARKGSPIAGRAAAGNRVESNSRKPVARGHTPTRKRKGREQNRVAANGLPLKGAARDLVLLLLC</sequence>
<evidence type="ECO:0000313" key="2">
    <source>
        <dbReference type="Proteomes" id="UP001239111"/>
    </source>
</evidence>
<organism evidence="1 2">
    <name type="scientific">Eretmocerus hayati</name>
    <dbReference type="NCBI Taxonomy" id="131215"/>
    <lineage>
        <taxon>Eukaryota</taxon>
        <taxon>Metazoa</taxon>
        <taxon>Ecdysozoa</taxon>
        <taxon>Arthropoda</taxon>
        <taxon>Hexapoda</taxon>
        <taxon>Insecta</taxon>
        <taxon>Pterygota</taxon>
        <taxon>Neoptera</taxon>
        <taxon>Endopterygota</taxon>
        <taxon>Hymenoptera</taxon>
        <taxon>Apocrita</taxon>
        <taxon>Proctotrupomorpha</taxon>
        <taxon>Chalcidoidea</taxon>
        <taxon>Aphelinidae</taxon>
        <taxon>Aphelininae</taxon>
        <taxon>Eretmocerus</taxon>
    </lineage>
</organism>
<evidence type="ECO:0000313" key="1">
    <source>
        <dbReference type="EMBL" id="KAJ8684456.1"/>
    </source>
</evidence>
<dbReference type="Proteomes" id="UP001239111">
    <property type="component" value="Chromosome 1"/>
</dbReference>
<protein>
    <submittedName>
        <fullName evidence="1">Uncharacterized protein</fullName>
    </submittedName>
</protein>
<comment type="caution">
    <text evidence="1">The sequence shown here is derived from an EMBL/GenBank/DDBJ whole genome shotgun (WGS) entry which is preliminary data.</text>
</comment>
<name>A0ACC2PLU8_9HYME</name>